<dbReference type="PANTHER" id="PTHR43498">
    <property type="entry name" value="FERREDOXIN:COB-COM HETERODISULFIDE REDUCTASE SUBUNIT A"/>
    <property type="match status" value="1"/>
</dbReference>
<dbReference type="GO" id="GO:0046872">
    <property type="term" value="F:metal ion binding"/>
    <property type="evidence" value="ECO:0007669"/>
    <property type="project" value="UniProtKB-KW"/>
</dbReference>
<gene>
    <name evidence="6" type="ORF">G8E10_14795</name>
</gene>
<comment type="caution">
    <text evidence="6">The sequence shown here is derived from an EMBL/GenBank/DDBJ whole genome shotgun (WGS) entry which is preliminary data.</text>
</comment>
<name>A0AA43ZH90_9HYPH</name>
<dbReference type="InterPro" id="IPR036188">
    <property type="entry name" value="FAD/NAD-bd_sf"/>
</dbReference>
<evidence type="ECO:0000256" key="3">
    <source>
        <dbReference type="ARBA" id="ARBA00023002"/>
    </source>
</evidence>
<protein>
    <submittedName>
        <fullName evidence="6">FAD-dependent oxidoreductase</fullName>
    </submittedName>
</protein>
<dbReference type="SUPFAM" id="SSF51905">
    <property type="entry name" value="FAD/NAD(P)-binding domain"/>
    <property type="match status" value="1"/>
</dbReference>
<keyword evidence="5" id="KW-0411">Iron-sulfur</keyword>
<evidence type="ECO:0000313" key="7">
    <source>
        <dbReference type="Proteomes" id="UP001155840"/>
    </source>
</evidence>
<keyword evidence="4" id="KW-0408">Iron</keyword>
<evidence type="ECO:0000256" key="1">
    <source>
        <dbReference type="ARBA" id="ARBA00022485"/>
    </source>
</evidence>
<evidence type="ECO:0000313" key="6">
    <source>
        <dbReference type="EMBL" id="NHT76995.1"/>
    </source>
</evidence>
<sequence>MVYGGTPGGIAAAIQAARLKKSVILLEPTLHVGGMLSSGLTKTDASPRKNVYGGITTEFLNKAKAHYGTPDPIRIYFESKWAESTFNAMLTSAKVKVELQQRVLKATRVSKALTEITMLSGKAYCGTVFVDASYEGDLTLKSGAETIVGRESRAKYGESAAGVQKLKRPEVEGKAILVDPYVIAGNRNSGLLPGVIDVGQKPLGSADTSMMAFNYRLCVTEEAGNRIPFTRPADYDPLRYETTARFLQALKAAGKGVDAAHFLGRGMTVNGKLDVNSTRYFSTNVWHIGYDYTTGTEAKREEIRAKVRNHITGLMWFAQTDPRVPANVRQYMTKFGYCADEFKDNGGIPYQMYVRQSRRLVGQFVLTQNNLAKKTTYNDAIGLGFYPMDEHGMIRTVLSGFIADESRESIGVGPYQIPYRAMLPKTSQVTNLIVPVALSASHAAFTSVRVEPTFMVLGQAAGAAAALAPGGRVSEVNVNKLRSTLSAAGQILKF</sequence>
<proteinExistence type="predicted"/>
<keyword evidence="3" id="KW-0560">Oxidoreductase</keyword>
<keyword evidence="7" id="KW-1185">Reference proteome</keyword>
<dbReference type="GO" id="GO:0051539">
    <property type="term" value="F:4 iron, 4 sulfur cluster binding"/>
    <property type="evidence" value="ECO:0007669"/>
    <property type="project" value="UniProtKB-KW"/>
</dbReference>
<evidence type="ECO:0000256" key="2">
    <source>
        <dbReference type="ARBA" id="ARBA00022723"/>
    </source>
</evidence>
<dbReference type="PANTHER" id="PTHR43498:SF1">
    <property type="entry name" value="COB--COM HETERODISULFIDE REDUCTASE IRON-SULFUR SUBUNIT A"/>
    <property type="match status" value="1"/>
</dbReference>
<reference evidence="6" key="1">
    <citation type="submission" date="2020-03" db="EMBL/GenBank/DDBJ databases">
        <title>Ferranicluibacter endophyticum gen. nov., sp. nov., a new genus isolated from Rubus ulmifolius Schott. stem.</title>
        <authorList>
            <person name="Roca-Couso R."/>
            <person name="Flores-Felix J.D."/>
            <person name="Igual J.M."/>
            <person name="Rivas R."/>
        </authorList>
    </citation>
    <scope>NUCLEOTIDE SEQUENCE</scope>
    <source>
        <strain evidence="6">CRRU44</strain>
    </source>
</reference>
<dbReference type="AlphaFoldDB" id="A0AA43ZH90"/>
<accession>A0AA43ZH90</accession>
<dbReference type="Proteomes" id="UP001155840">
    <property type="component" value="Unassembled WGS sequence"/>
</dbReference>
<keyword evidence="2" id="KW-0479">Metal-binding</keyword>
<evidence type="ECO:0000256" key="4">
    <source>
        <dbReference type="ARBA" id="ARBA00023004"/>
    </source>
</evidence>
<evidence type="ECO:0000256" key="5">
    <source>
        <dbReference type="ARBA" id="ARBA00023014"/>
    </source>
</evidence>
<organism evidence="6 7">
    <name type="scientific">Ferranicluibacter rubi</name>
    <dbReference type="NCBI Taxonomy" id="2715133"/>
    <lineage>
        <taxon>Bacteria</taxon>
        <taxon>Pseudomonadati</taxon>
        <taxon>Pseudomonadota</taxon>
        <taxon>Alphaproteobacteria</taxon>
        <taxon>Hyphomicrobiales</taxon>
        <taxon>Rhizobiaceae</taxon>
        <taxon>Ferranicluibacter</taxon>
    </lineage>
</organism>
<dbReference type="EMBL" id="JAANCM010000007">
    <property type="protein sequence ID" value="NHT76995.1"/>
    <property type="molecule type" value="Genomic_DNA"/>
</dbReference>
<keyword evidence="1" id="KW-0004">4Fe-4S</keyword>
<dbReference type="InterPro" id="IPR039650">
    <property type="entry name" value="HdrA-like"/>
</dbReference>
<dbReference type="GO" id="GO:0016491">
    <property type="term" value="F:oxidoreductase activity"/>
    <property type="evidence" value="ECO:0007669"/>
    <property type="project" value="UniProtKB-KW"/>
</dbReference>
<dbReference type="Pfam" id="PF12831">
    <property type="entry name" value="FAD_oxidored"/>
    <property type="match status" value="1"/>
</dbReference>